<keyword evidence="2 7" id="KW-0349">Heme</keyword>
<accession>A0A372JD79</accession>
<keyword evidence="6 7" id="KW-0503">Monooxygenase</keyword>
<dbReference type="PRINTS" id="PR00359">
    <property type="entry name" value="BP450"/>
</dbReference>
<organism evidence="8 9">
    <name type="scientific">Actinomadura logoneensis</name>
    <dbReference type="NCBI Taxonomy" id="2293572"/>
    <lineage>
        <taxon>Bacteria</taxon>
        <taxon>Bacillati</taxon>
        <taxon>Actinomycetota</taxon>
        <taxon>Actinomycetes</taxon>
        <taxon>Streptosporangiales</taxon>
        <taxon>Thermomonosporaceae</taxon>
        <taxon>Actinomadura</taxon>
    </lineage>
</organism>
<keyword evidence="5 7" id="KW-0408">Iron</keyword>
<dbReference type="PRINTS" id="PR00385">
    <property type="entry name" value="P450"/>
</dbReference>
<comment type="similarity">
    <text evidence="1 7">Belongs to the cytochrome P450 family.</text>
</comment>
<dbReference type="SUPFAM" id="SSF48264">
    <property type="entry name" value="Cytochrome P450"/>
    <property type="match status" value="1"/>
</dbReference>
<proteinExistence type="inferred from homology"/>
<dbReference type="GO" id="GO:0005506">
    <property type="term" value="F:iron ion binding"/>
    <property type="evidence" value="ECO:0007669"/>
    <property type="project" value="InterPro"/>
</dbReference>
<dbReference type="GO" id="GO:0016705">
    <property type="term" value="F:oxidoreductase activity, acting on paired donors, with incorporation or reduction of molecular oxygen"/>
    <property type="evidence" value="ECO:0007669"/>
    <property type="project" value="InterPro"/>
</dbReference>
<dbReference type="Proteomes" id="UP000261811">
    <property type="component" value="Unassembled WGS sequence"/>
</dbReference>
<keyword evidence="9" id="KW-1185">Reference proteome</keyword>
<keyword evidence="3 7" id="KW-0479">Metal-binding</keyword>
<dbReference type="PROSITE" id="PS00086">
    <property type="entry name" value="CYTOCHROME_P450"/>
    <property type="match status" value="1"/>
</dbReference>
<dbReference type="Pfam" id="PF00067">
    <property type="entry name" value="p450"/>
    <property type="match status" value="1"/>
</dbReference>
<sequence length="424" mass="46505">MATTGVPGARAILGFDPSDPAFRADPYAEYRRLARAGALTRTEAGLWVTASYRLCESVLRDHRFGHRPDGADGAAWRRSAGARRSFLTMDPPDHTRLRRLVGRAFTARLVERLRPRVEELVDDLLPIAADPAGPADPAGTRFDLIAGLAYPLPVIVISELLGVPSEDRERFRGWSDALARGLDPDFLLPPDDLARREDARAEFAAYFRELAARRREEPRDDLLSALTASYDGEALTEAELLATCVLLLVAGHETTVNLIGNGALALLRDPVQLARFRERPEETAVAVEELLRYDPPVQFTVRAALRDVELAGTVIRRGEMVLLLTGAANRDPEVFPVRPDELDLARYANAETARHLAFGLGVHYCLGAPLARLEGAVALRRLFERDVRPAGGLNGVPAGGLDRPSYRDNVVLRGLAELPLTIRA</sequence>
<dbReference type="InterPro" id="IPR002397">
    <property type="entry name" value="Cyt_P450_B"/>
</dbReference>
<dbReference type="EMBL" id="QURH01000907">
    <property type="protein sequence ID" value="RFU37879.1"/>
    <property type="molecule type" value="Genomic_DNA"/>
</dbReference>
<evidence type="ECO:0000256" key="6">
    <source>
        <dbReference type="ARBA" id="ARBA00023033"/>
    </source>
</evidence>
<evidence type="ECO:0000313" key="8">
    <source>
        <dbReference type="EMBL" id="RFU37879.1"/>
    </source>
</evidence>
<evidence type="ECO:0000256" key="3">
    <source>
        <dbReference type="ARBA" id="ARBA00022723"/>
    </source>
</evidence>
<dbReference type="InterPro" id="IPR001128">
    <property type="entry name" value="Cyt_P450"/>
</dbReference>
<comment type="caution">
    <text evidence="8">The sequence shown here is derived from an EMBL/GenBank/DDBJ whole genome shotgun (WGS) entry which is preliminary data.</text>
</comment>
<dbReference type="FunFam" id="1.10.630.10:FF:000018">
    <property type="entry name" value="Cytochrome P450 monooxygenase"/>
    <property type="match status" value="1"/>
</dbReference>
<reference evidence="8 9" key="1">
    <citation type="submission" date="2018-08" db="EMBL/GenBank/DDBJ databases">
        <title>Actinomadura jelena sp. nov., a novel Actinomycete isolated from soil in Chad.</title>
        <authorList>
            <person name="Shi L."/>
        </authorList>
    </citation>
    <scope>NUCLEOTIDE SEQUENCE [LARGE SCALE GENOMIC DNA]</scope>
    <source>
        <strain evidence="8 9">NEAU-G17</strain>
    </source>
</reference>
<dbReference type="OrthoDB" id="4133219at2"/>
<protein>
    <submittedName>
        <fullName evidence="8">Cytochrome P450</fullName>
    </submittedName>
</protein>
<dbReference type="GO" id="GO:0004497">
    <property type="term" value="F:monooxygenase activity"/>
    <property type="evidence" value="ECO:0007669"/>
    <property type="project" value="UniProtKB-KW"/>
</dbReference>
<dbReference type="CDD" id="cd20625">
    <property type="entry name" value="CYP164-like"/>
    <property type="match status" value="1"/>
</dbReference>
<keyword evidence="4 7" id="KW-0560">Oxidoreductase</keyword>
<dbReference type="AlphaFoldDB" id="A0A372JD79"/>
<evidence type="ECO:0000313" key="9">
    <source>
        <dbReference type="Proteomes" id="UP000261811"/>
    </source>
</evidence>
<evidence type="ECO:0000256" key="5">
    <source>
        <dbReference type="ARBA" id="ARBA00023004"/>
    </source>
</evidence>
<evidence type="ECO:0000256" key="7">
    <source>
        <dbReference type="RuleBase" id="RU000461"/>
    </source>
</evidence>
<name>A0A372JD79_9ACTN</name>
<dbReference type="InterPro" id="IPR036396">
    <property type="entry name" value="Cyt_P450_sf"/>
</dbReference>
<dbReference type="GO" id="GO:0020037">
    <property type="term" value="F:heme binding"/>
    <property type="evidence" value="ECO:0007669"/>
    <property type="project" value="InterPro"/>
</dbReference>
<dbReference type="PANTHER" id="PTHR46696:SF1">
    <property type="entry name" value="CYTOCHROME P450 YJIB-RELATED"/>
    <property type="match status" value="1"/>
</dbReference>
<gene>
    <name evidence="8" type="ORF">DZF91_30595</name>
</gene>
<evidence type="ECO:0000256" key="2">
    <source>
        <dbReference type="ARBA" id="ARBA00022617"/>
    </source>
</evidence>
<dbReference type="InterPro" id="IPR017972">
    <property type="entry name" value="Cyt_P450_CS"/>
</dbReference>
<dbReference type="PANTHER" id="PTHR46696">
    <property type="entry name" value="P450, PUTATIVE (EUROFUNG)-RELATED"/>
    <property type="match status" value="1"/>
</dbReference>
<evidence type="ECO:0000256" key="4">
    <source>
        <dbReference type="ARBA" id="ARBA00023002"/>
    </source>
</evidence>
<evidence type="ECO:0000256" key="1">
    <source>
        <dbReference type="ARBA" id="ARBA00010617"/>
    </source>
</evidence>
<dbReference type="Gene3D" id="1.10.630.10">
    <property type="entry name" value="Cytochrome P450"/>
    <property type="match status" value="1"/>
</dbReference>